<gene>
    <name evidence="3" type="ORF">BECKTUN1418D_GA0071000_11393</name>
</gene>
<dbReference type="EMBL" id="CAADFX010000139">
    <property type="protein sequence ID" value="VFK60924.1"/>
    <property type="molecule type" value="Genomic_DNA"/>
</dbReference>
<evidence type="ECO:0000313" key="3">
    <source>
        <dbReference type="EMBL" id="VFK60924.1"/>
    </source>
</evidence>
<evidence type="ECO:0000256" key="1">
    <source>
        <dbReference type="SAM" id="MobiDB-lite"/>
    </source>
</evidence>
<proteinExistence type="predicted"/>
<organism evidence="3">
    <name type="scientific">Candidatus Kentrum sp. TUN</name>
    <dbReference type="NCBI Taxonomy" id="2126343"/>
    <lineage>
        <taxon>Bacteria</taxon>
        <taxon>Pseudomonadati</taxon>
        <taxon>Pseudomonadota</taxon>
        <taxon>Gammaproteobacteria</taxon>
        <taxon>Candidatus Kentrum</taxon>
    </lineage>
</organism>
<evidence type="ECO:0000259" key="2">
    <source>
        <dbReference type="Pfam" id="PF20005"/>
    </source>
</evidence>
<dbReference type="InterPro" id="IPR045486">
    <property type="entry name" value="fvmX7"/>
</dbReference>
<accession>A0A451A4G0</accession>
<protein>
    <recommendedName>
        <fullName evidence="2">FtsH ternary system domain-containing protein</fullName>
    </recommendedName>
</protein>
<feature type="domain" description="FtsH ternary system" evidence="2">
    <location>
        <begin position="45"/>
        <end position="356"/>
    </location>
</feature>
<dbReference type="Pfam" id="PF20005">
    <property type="entry name" value="fvmX7"/>
    <property type="match status" value="1"/>
</dbReference>
<dbReference type="AlphaFoldDB" id="A0A451A4G0"/>
<feature type="region of interest" description="Disordered" evidence="1">
    <location>
        <begin position="366"/>
        <end position="389"/>
    </location>
</feature>
<reference evidence="3" key="1">
    <citation type="submission" date="2019-02" db="EMBL/GenBank/DDBJ databases">
        <authorList>
            <person name="Gruber-Vodicka R. H."/>
            <person name="Seah K. B. B."/>
        </authorList>
    </citation>
    <scope>NUCLEOTIDE SEQUENCE</scope>
    <source>
        <strain evidence="3">BECK_BY1</strain>
    </source>
</reference>
<name>A0A451A4G0_9GAMM</name>
<sequence>MVRGSLCLPMGMRPHPPPSAEVAGPGECLLYGNNGDKLERLGPEDWPDADLMDLLLTNRPRPIHTWKLDQVMVMAPGVLARFVLRRAMGLGFAVSVSAAECMPLVGRTGTMDSKGMDDSRASVSWLHITWPNKKTPETFLRSLLRLPFVLVTYPLEPTHFDRAEVKLLADIRYAIPLADALVSSLISPLIEKGEHWLLGGPETGHWRVQVHGKPRDAAEFIRGPEADSITPRAITPATMPDTVPFTGNQAADMQLRLIHRASPAGHPDAVLVDDAELDWLRDYLMGKPAAETAYLAPGPGRHLLIAPGGLSTTLPFGIPLRRFGPNGFYLQEGRVLHPPLSEAACTRVFPCKVNEMVAITARAFSPSSRQEMSEPGHRANNKQLEEPAATRFDTDTFVPVWTLWIGEVPTVEEGASSEITRRIRKLAADLQPPKESRWRKQMAKIIPALGSHPRSLTDRDQLLRESMQLERAGRLAEAARCLEQAGELVAAGRLYERAAERRR</sequence>